<keyword evidence="4" id="KW-0597">Phosphoprotein</keyword>
<keyword evidence="6" id="KW-0547">Nucleotide-binding</keyword>
<evidence type="ECO:0000256" key="7">
    <source>
        <dbReference type="ARBA" id="ARBA00022777"/>
    </source>
</evidence>
<accession>A0A8J2YUS1</accession>
<evidence type="ECO:0000259" key="12">
    <source>
        <dbReference type="PROSITE" id="PS50109"/>
    </source>
</evidence>
<comment type="subcellular location">
    <subcellularLocation>
        <location evidence="2">Membrane</location>
    </subcellularLocation>
</comment>
<dbReference type="InterPro" id="IPR036097">
    <property type="entry name" value="HisK_dim/P_sf"/>
</dbReference>
<dbReference type="InterPro" id="IPR054327">
    <property type="entry name" value="His-kinase-like_sensor"/>
</dbReference>
<dbReference type="SUPFAM" id="SSF47384">
    <property type="entry name" value="Homodimeric domain of signal transducing histidine kinase"/>
    <property type="match status" value="1"/>
</dbReference>
<dbReference type="InterPro" id="IPR000014">
    <property type="entry name" value="PAS"/>
</dbReference>
<comment type="catalytic activity">
    <reaction evidence="1">
        <text>ATP + protein L-histidine = ADP + protein N-phospho-L-histidine.</text>
        <dbReference type="EC" id="2.7.13.3"/>
    </reaction>
</comment>
<evidence type="ECO:0000256" key="3">
    <source>
        <dbReference type="ARBA" id="ARBA00012438"/>
    </source>
</evidence>
<evidence type="ECO:0000313" key="13">
    <source>
        <dbReference type="EMBL" id="GGF21272.1"/>
    </source>
</evidence>
<dbReference type="CDD" id="cd00130">
    <property type="entry name" value="PAS"/>
    <property type="match status" value="1"/>
</dbReference>
<dbReference type="Proteomes" id="UP000646365">
    <property type="component" value="Unassembled WGS sequence"/>
</dbReference>
<dbReference type="EC" id="2.7.13.3" evidence="3"/>
<dbReference type="CDD" id="cd12915">
    <property type="entry name" value="PDC2_DGC_like"/>
    <property type="match status" value="1"/>
</dbReference>
<name>A0A8J2YUS1_9PROT</name>
<evidence type="ECO:0000256" key="6">
    <source>
        <dbReference type="ARBA" id="ARBA00022741"/>
    </source>
</evidence>
<protein>
    <recommendedName>
        <fullName evidence="3">histidine kinase</fullName>
        <ecNumber evidence="3">2.7.13.3</ecNumber>
    </recommendedName>
</protein>
<proteinExistence type="predicted"/>
<keyword evidence="14" id="KW-1185">Reference proteome</keyword>
<sequence length="699" mass="75489">MLALAAALVLLGGIVVWNSYQGAISRAESTARTLATVLDENAARNLDDVDQRLRVIFDLATGDIGGRMGGADAVTSMIARLGDRPGLVRGFTVADDQGRPVFDQMGGNSVAALDVFAEQRDKPDLGLAIGVPTRRADGGWQLPISRGFRDADGRFLGVAIAYLDLMSFDRLYATLDLGDDGVVAVDRADGQLLWRHPMVDLATAPIYRLDGVAPGQSGHFETRSPIDGQPRIVGYVVDRTLPITVMVALSRSSALANWRQEAIISGLVAAALVGCLALLGWRLKQGMAERAKGFADLERHASALAVNSMQLDIARHLAHEAEERLRNALDALSEGFLLWDSEDRLVLCNDAAHRLDPDPGSKVEFGQSFPELLDDRIERGLIPAAVGREEEYRAARLAAHLSPGQPVEFETADGKILRVSERRTTEGGIVTLRSDVTAQRHMERALIEARQAAEAASRAKSEFLANMSHELRTPLNAVIGFAELIHGEMLGGDSAAYSRYREYAGDIRDSGSHLLGLINDILDFSKTEAGELHLIQDPVDLREVVESAVRMLAPRAERAGILLNTRVPPNLPLVMGDGMRLRQVLLNLMSNAIKYTPTAGHVSVSVEATETGVQLKVVDTGIGIAPEDMSTVLEPFRQVDNDLNRRNPGTGLGLPLTKRLVELHQGVLELESALGRGTTAVVRLPAAHENLNQQLAAAS</sequence>
<dbReference type="SMART" id="SM00387">
    <property type="entry name" value="HATPase_c"/>
    <property type="match status" value="1"/>
</dbReference>
<dbReference type="FunFam" id="1.10.287.130:FF:000038">
    <property type="entry name" value="Sensory transduction histidine kinase"/>
    <property type="match status" value="1"/>
</dbReference>
<evidence type="ECO:0000256" key="10">
    <source>
        <dbReference type="ARBA" id="ARBA00023136"/>
    </source>
</evidence>
<dbReference type="InterPro" id="IPR035965">
    <property type="entry name" value="PAS-like_dom_sf"/>
</dbReference>
<dbReference type="PANTHER" id="PTHR43047">
    <property type="entry name" value="TWO-COMPONENT HISTIDINE PROTEIN KINASE"/>
    <property type="match status" value="1"/>
</dbReference>
<evidence type="ECO:0000256" key="11">
    <source>
        <dbReference type="ARBA" id="ARBA00023306"/>
    </source>
</evidence>
<dbReference type="InterPro" id="IPR036890">
    <property type="entry name" value="HATPase_C_sf"/>
</dbReference>
<dbReference type="SUPFAM" id="SSF55785">
    <property type="entry name" value="PYP-like sensor domain (PAS domain)"/>
    <property type="match status" value="1"/>
</dbReference>
<keyword evidence="11" id="KW-0131">Cell cycle</keyword>
<dbReference type="Gene3D" id="1.10.287.130">
    <property type="match status" value="1"/>
</dbReference>
<comment type="caution">
    <text evidence="13">The sequence shown here is derived from an EMBL/GenBank/DDBJ whole genome shotgun (WGS) entry which is preliminary data.</text>
</comment>
<dbReference type="CDD" id="cd16922">
    <property type="entry name" value="HATPase_EvgS-ArcB-TorS-like"/>
    <property type="match status" value="1"/>
</dbReference>
<reference evidence="13" key="2">
    <citation type="submission" date="2020-09" db="EMBL/GenBank/DDBJ databases">
        <authorList>
            <person name="Sun Q."/>
            <person name="Zhou Y."/>
        </authorList>
    </citation>
    <scope>NUCLEOTIDE SEQUENCE</scope>
    <source>
        <strain evidence="13">CGMCC 1.15725</strain>
    </source>
</reference>
<dbReference type="InterPro" id="IPR005467">
    <property type="entry name" value="His_kinase_dom"/>
</dbReference>
<dbReference type="CDD" id="cd18773">
    <property type="entry name" value="PDC1_HK_sensor"/>
    <property type="match status" value="1"/>
</dbReference>
<dbReference type="InterPro" id="IPR003661">
    <property type="entry name" value="HisK_dim/P_dom"/>
</dbReference>
<evidence type="ECO:0000256" key="4">
    <source>
        <dbReference type="ARBA" id="ARBA00022553"/>
    </source>
</evidence>
<dbReference type="SUPFAM" id="SSF55874">
    <property type="entry name" value="ATPase domain of HSP90 chaperone/DNA topoisomerase II/histidine kinase"/>
    <property type="match status" value="1"/>
</dbReference>
<dbReference type="PRINTS" id="PR00344">
    <property type="entry name" value="BCTRLSENSOR"/>
</dbReference>
<evidence type="ECO:0000256" key="9">
    <source>
        <dbReference type="ARBA" id="ARBA00023012"/>
    </source>
</evidence>
<dbReference type="GO" id="GO:0000155">
    <property type="term" value="F:phosphorelay sensor kinase activity"/>
    <property type="evidence" value="ECO:0007669"/>
    <property type="project" value="InterPro"/>
</dbReference>
<keyword evidence="9" id="KW-0902">Two-component regulatory system</keyword>
<dbReference type="Gene3D" id="3.30.450.20">
    <property type="entry name" value="PAS domain"/>
    <property type="match status" value="3"/>
</dbReference>
<dbReference type="CDD" id="cd00082">
    <property type="entry name" value="HisKA"/>
    <property type="match status" value="1"/>
</dbReference>
<feature type="domain" description="Histidine kinase" evidence="12">
    <location>
        <begin position="466"/>
        <end position="688"/>
    </location>
</feature>
<dbReference type="Pfam" id="PF00512">
    <property type="entry name" value="HisKA"/>
    <property type="match status" value="1"/>
</dbReference>
<dbReference type="SMART" id="SM00388">
    <property type="entry name" value="HisKA"/>
    <property type="match status" value="1"/>
</dbReference>
<dbReference type="FunFam" id="3.30.565.10:FF:000010">
    <property type="entry name" value="Sensor histidine kinase RcsC"/>
    <property type="match status" value="1"/>
</dbReference>
<keyword evidence="8" id="KW-0067">ATP-binding</keyword>
<dbReference type="InterPro" id="IPR003594">
    <property type="entry name" value="HATPase_dom"/>
</dbReference>
<keyword evidence="5" id="KW-0808">Transferase</keyword>
<evidence type="ECO:0000256" key="5">
    <source>
        <dbReference type="ARBA" id="ARBA00022679"/>
    </source>
</evidence>
<dbReference type="EMBL" id="BMJQ01000007">
    <property type="protein sequence ID" value="GGF21272.1"/>
    <property type="molecule type" value="Genomic_DNA"/>
</dbReference>
<gene>
    <name evidence="13" type="ORF">GCM10011611_29220</name>
</gene>
<dbReference type="InterPro" id="IPR004358">
    <property type="entry name" value="Sig_transdc_His_kin-like_C"/>
</dbReference>
<reference evidence="13" key="1">
    <citation type="journal article" date="2014" name="Int. J. Syst. Evol. Microbiol.">
        <title>Complete genome sequence of Corynebacterium casei LMG S-19264T (=DSM 44701T), isolated from a smear-ripened cheese.</title>
        <authorList>
            <consortium name="US DOE Joint Genome Institute (JGI-PGF)"/>
            <person name="Walter F."/>
            <person name="Albersmeier A."/>
            <person name="Kalinowski J."/>
            <person name="Ruckert C."/>
        </authorList>
    </citation>
    <scope>NUCLEOTIDE SEQUENCE</scope>
    <source>
        <strain evidence="13">CGMCC 1.15725</strain>
    </source>
</reference>
<dbReference type="GO" id="GO:0005524">
    <property type="term" value="F:ATP binding"/>
    <property type="evidence" value="ECO:0007669"/>
    <property type="project" value="UniProtKB-KW"/>
</dbReference>
<organism evidence="13 14">
    <name type="scientific">Aliidongia dinghuensis</name>
    <dbReference type="NCBI Taxonomy" id="1867774"/>
    <lineage>
        <taxon>Bacteria</taxon>
        <taxon>Pseudomonadati</taxon>
        <taxon>Pseudomonadota</taxon>
        <taxon>Alphaproteobacteria</taxon>
        <taxon>Rhodospirillales</taxon>
        <taxon>Dongiaceae</taxon>
        <taxon>Aliidongia</taxon>
    </lineage>
</organism>
<dbReference type="Pfam" id="PF12860">
    <property type="entry name" value="PAS_7"/>
    <property type="match status" value="1"/>
</dbReference>
<dbReference type="Pfam" id="PF02518">
    <property type="entry name" value="HATPase_c"/>
    <property type="match status" value="1"/>
</dbReference>
<dbReference type="GO" id="GO:0005886">
    <property type="term" value="C:plasma membrane"/>
    <property type="evidence" value="ECO:0007669"/>
    <property type="project" value="TreeGrafter"/>
</dbReference>
<dbReference type="Gene3D" id="3.30.565.10">
    <property type="entry name" value="Histidine kinase-like ATPase, C-terminal domain"/>
    <property type="match status" value="1"/>
</dbReference>
<dbReference type="PROSITE" id="PS50109">
    <property type="entry name" value="HIS_KIN"/>
    <property type="match status" value="1"/>
</dbReference>
<keyword evidence="7" id="KW-0418">Kinase</keyword>
<evidence type="ECO:0000256" key="2">
    <source>
        <dbReference type="ARBA" id="ARBA00004370"/>
    </source>
</evidence>
<dbReference type="AlphaFoldDB" id="A0A8J2YUS1"/>
<evidence type="ECO:0000313" key="14">
    <source>
        <dbReference type="Proteomes" id="UP000646365"/>
    </source>
</evidence>
<keyword evidence="10" id="KW-0472">Membrane</keyword>
<dbReference type="Pfam" id="PF22588">
    <property type="entry name" value="dCache_1_like"/>
    <property type="match status" value="1"/>
</dbReference>
<evidence type="ECO:0000256" key="1">
    <source>
        <dbReference type="ARBA" id="ARBA00000085"/>
    </source>
</evidence>
<dbReference type="PANTHER" id="PTHR43047:SF72">
    <property type="entry name" value="OSMOSENSING HISTIDINE PROTEIN KINASE SLN1"/>
    <property type="match status" value="1"/>
</dbReference>
<dbReference type="GO" id="GO:0009927">
    <property type="term" value="F:histidine phosphotransfer kinase activity"/>
    <property type="evidence" value="ECO:0007669"/>
    <property type="project" value="TreeGrafter"/>
</dbReference>
<evidence type="ECO:0000256" key="8">
    <source>
        <dbReference type="ARBA" id="ARBA00022840"/>
    </source>
</evidence>